<dbReference type="InterPro" id="IPR027417">
    <property type="entry name" value="P-loop_NTPase"/>
</dbReference>
<evidence type="ECO:0000313" key="3">
    <source>
        <dbReference type="EMBL" id="EDP46927.1"/>
    </source>
</evidence>
<evidence type="ECO:0000256" key="1">
    <source>
        <dbReference type="ARBA" id="ARBA00006611"/>
    </source>
</evidence>
<reference evidence="3" key="2">
    <citation type="submission" date="2007-10" db="EMBL/GenBank/DDBJ databases">
        <authorList>
            <person name="Myers G.S."/>
        </authorList>
    </citation>
    <scope>NUCLEOTIDE SEQUENCE [LARGE SCALE GENOMIC DNA]</scope>
</reference>
<dbReference type="CDD" id="cd01130">
    <property type="entry name" value="VirB11-like_ATPase"/>
    <property type="match status" value="1"/>
</dbReference>
<dbReference type="EMBL" id="AAQJ02000001">
    <property type="protein sequence ID" value="EDP46927.1"/>
    <property type="molecule type" value="Genomic_DNA"/>
</dbReference>
<dbReference type="Proteomes" id="UP000054075">
    <property type="component" value="Unassembled WGS sequence"/>
</dbReference>
<comment type="caution">
    <text evidence="3">The sequence shown here is derived from an EMBL/GenBank/DDBJ whole genome shotgun (WGS) entry which is preliminary data.</text>
</comment>
<name>A8PK73_9COXI</name>
<proteinExistence type="inferred from homology"/>
<dbReference type="PANTHER" id="PTHR30486">
    <property type="entry name" value="TWITCHING MOTILITY PROTEIN PILT"/>
    <property type="match status" value="1"/>
</dbReference>
<evidence type="ECO:0000259" key="2">
    <source>
        <dbReference type="Pfam" id="PF00437"/>
    </source>
</evidence>
<dbReference type="SUPFAM" id="SSF52540">
    <property type="entry name" value="P-loop containing nucleoside triphosphate hydrolases"/>
    <property type="match status" value="1"/>
</dbReference>
<dbReference type="GO" id="GO:0005737">
    <property type="term" value="C:cytoplasm"/>
    <property type="evidence" value="ECO:0007669"/>
    <property type="project" value="InterPro"/>
</dbReference>
<feature type="domain" description="Bacterial type II secretion system protein E" evidence="2">
    <location>
        <begin position="20"/>
        <end position="283"/>
    </location>
</feature>
<comment type="similarity">
    <text evidence="1">Belongs to the GSP E family.</text>
</comment>
<dbReference type="OrthoDB" id="9810761at2"/>
<protein>
    <recommendedName>
        <fullName evidence="2">Bacterial type II secretion system protein E domain-containing protein</fullName>
    </recommendedName>
</protein>
<dbReference type="AlphaFoldDB" id="A8PK73"/>
<dbReference type="RefSeq" id="WP_006035891.1">
    <property type="nucleotide sequence ID" value="NZ_AAQJ02000001.1"/>
</dbReference>
<accession>A8PK73</accession>
<keyword evidence="4" id="KW-1185">Reference proteome</keyword>
<gene>
    <name evidence="3" type="ORF">RICGR_0327</name>
</gene>
<dbReference type="InterPro" id="IPR001482">
    <property type="entry name" value="T2SS/T4SS_dom"/>
</dbReference>
<dbReference type="GO" id="GO:0005524">
    <property type="term" value="F:ATP binding"/>
    <property type="evidence" value="ECO:0007669"/>
    <property type="project" value="InterPro"/>
</dbReference>
<dbReference type="Pfam" id="PF00437">
    <property type="entry name" value="T2SSE"/>
    <property type="match status" value="1"/>
</dbReference>
<dbReference type="PANTHER" id="PTHR30486:SF6">
    <property type="entry name" value="TYPE IV PILUS RETRACTATION ATPASE PILT"/>
    <property type="match status" value="1"/>
</dbReference>
<dbReference type="InterPro" id="IPR050921">
    <property type="entry name" value="T4SS_GSP_E_ATPase"/>
</dbReference>
<organism evidence="3 4">
    <name type="scientific">Rickettsiella grylli</name>
    <dbReference type="NCBI Taxonomy" id="59196"/>
    <lineage>
        <taxon>Bacteria</taxon>
        <taxon>Pseudomonadati</taxon>
        <taxon>Pseudomonadota</taxon>
        <taxon>Gammaproteobacteria</taxon>
        <taxon>Legionellales</taxon>
        <taxon>Coxiellaceae</taxon>
        <taxon>Rickettsiella</taxon>
    </lineage>
</organism>
<reference evidence="3" key="1">
    <citation type="submission" date="2006-04" db="EMBL/GenBank/DDBJ databases">
        <authorList>
            <person name="Seshadri R."/>
            <person name="Federici B.A."/>
        </authorList>
    </citation>
    <scope>NUCLEOTIDE SEQUENCE [LARGE SCALE GENOMIC DNA]</scope>
</reference>
<dbReference type="InterPro" id="IPR014149">
    <property type="entry name" value="Conjug-transfer_TrbB"/>
</dbReference>
<dbReference type="STRING" id="59196.RICGR_0327"/>
<dbReference type="Gene3D" id="3.30.450.90">
    <property type="match status" value="1"/>
</dbReference>
<evidence type="ECO:0000313" key="4">
    <source>
        <dbReference type="Proteomes" id="UP000054075"/>
    </source>
</evidence>
<dbReference type="Gene3D" id="3.40.50.300">
    <property type="entry name" value="P-loop containing nucleotide triphosphate hydrolases"/>
    <property type="match status" value="1"/>
</dbReference>
<dbReference type="eggNOG" id="COG4962">
    <property type="taxonomic scope" value="Bacteria"/>
</dbReference>
<sequence>MSNVESQRRLCEKLYHDFGEPIIGCLKDKKIHEIMLNPDGKLWVDSREKGLLPITHLSENQVYSIIHAVAGLHNAVINQHHPHLEAKLPFFNGMQGQRFIAQIPPIVLGPCFTIRKRSDVVFTLDDYLNTGRANKKHNAILRDLIQKRKNILIAGGPGSGKTTLINALTAEAVRQEGKQRLLILEDLPELQCASSNKVALLTSSTVTMTALVRMAMRMRPDRILIGEVRGAEALDMLKAWNTGCPGGFCTVHANSAQEAIQRILDLAMENKLTTPPLQLVAQTIDAVIFIHRKGHQKGFIHEIVTLESFQNEQFIFKKLA</sequence>
<dbReference type="GO" id="GO:0016887">
    <property type="term" value="F:ATP hydrolysis activity"/>
    <property type="evidence" value="ECO:0007669"/>
    <property type="project" value="InterPro"/>
</dbReference>
<dbReference type="NCBIfam" id="TIGR02782">
    <property type="entry name" value="TrbB_P"/>
    <property type="match status" value="1"/>
</dbReference>